<dbReference type="eggNOG" id="ENOG502SX03">
    <property type="taxonomic scope" value="Eukaryota"/>
</dbReference>
<accession>H2AYT1</accession>
<dbReference type="HOGENOM" id="CLU_1337678_0_0_1"/>
<dbReference type="EMBL" id="HE650828">
    <property type="protein sequence ID" value="CCF59487.1"/>
    <property type="molecule type" value="Genomic_DNA"/>
</dbReference>
<gene>
    <name evidence="2" type="primary">KAFR0H00780</name>
    <name evidence="2" type="ORF">KAFR_0H00780</name>
</gene>
<evidence type="ECO:0000313" key="2">
    <source>
        <dbReference type="EMBL" id="CCF59487.1"/>
    </source>
</evidence>
<evidence type="ECO:0000313" key="3">
    <source>
        <dbReference type="Proteomes" id="UP000005220"/>
    </source>
</evidence>
<feature type="chain" id="PRO_5003559732" evidence="1">
    <location>
        <begin position="18"/>
        <end position="197"/>
    </location>
</feature>
<reference evidence="2 3" key="1">
    <citation type="journal article" date="2011" name="Proc. Natl. Acad. Sci. U.S.A.">
        <title>Evolutionary erosion of yeast sex chromosomes by mating-type switching accidents.</title>
        <authorList>
            <person name="Gordon J.L."/>
            <person name="Armisen D."/>
            <person name="Proux-Wera E."/>
            <person name="Oheigeartaigh S.S."/>
            <person name="Byrne K.P."/>
            <person name="Wolfe K.H."/>
        </authorList>
    </citation>
    <scope>NUCLEOTIDE SEQUENCE [LARGE SCALE GENOMIC DNA]</scope>
    <source>
        <strain evidence="3">ATCC 22294 / BCRC 22015 / CBS 2517 / CECT 1963 / NBRC 1671 / NRRL Y-8276</strain>
    </source>
</reference>
<dbReference type="Proteomes" id="UP000005220">
    <property type="component" value="Chromosome 8"/>
</dbReference>
<keyword evidence="3" id="KW-1185">Reference proteome</keyword>
<name>H2AYT1_KAZAF</name>
<dbReference type="AlphaFoldDB" id="H2AYT1"/>
<keyword evidence="1" id="KW-0732">Signal</keyword>
<dbReference type="KEGG" id="kaf:KAFR_0H00780"/>
<dbReference type="RefSeq" id="XP_003958622.1">
    <property type="nucleotide sequence ID" value="XM_003958573.1"/>
</dbReference>
<feature type="signal peptide" evidence="1">
    <location>
        <begin position="1"/>
        <end position="17"/>
    </location>
</feature>
<organism evidence="2 3">
    <name type="scientific">Kazachstania africana (strain ATCC 22294 / BCRC 22015 / CBS 2517 / CECT 1963 / NBRC 1671 / NRRL Y-8276)</name>
    <name type="common">Yeast</name>
    <name type="synonym">Kluyveromyces africanus</name>
    <dbReference type="NCBI Taxonomy" id="1071382"/>
    <lineage>
        <taxon>Eukaryota</taxon>
        <taxon>Fungi</taxon>
        <taxon>Dikarya</taxon>
        <taxon>Ascomycota</taxon>
        <taxon>Saccharomycotina</taxon>
        <taxon>Saccharomycetes</taxon>
        <taxon>Saccharomycetales</taxon>
        <taxon>Saccharomycetaceae</taxon>
        <taxon>Kazachstania</taxon>
    </lineage>
</organism>
<dbReference type="InParanoid" id="H2AYT1"/>
<proteinExistence type="predicted"/>
<protein>
    <submittedName>
        <fullName evidence="2">Uncharacterized protein</fullName>
    </submittedName>
</protein>
<dbReference type="FunCoup" id="H2AYT1">
    <property type="interactions" value="11"/>
</dbReference>
<sequence>MLSPLTLLLVIFRIAAANLIAEVAQRPISGNLTTEARALNFLKCMEVNGFHNNTPVLTDTSGALVIYANSTFVNITAVNTVFDMCTSYYSGTLAVTLAVAETLDPSESYYASLGDVLSGRVPLPALTVNQPISGEIDRTDLNLTRRANAFDGKWYEFSDPATMTVPAQTCCLPIQTNASQSRTHSLRIERVTLIQSI</sequence>
<dbReference type="GeneID" id="13887484"/>
<evidence type="ECO:0000256" key="1">
    <source>
        <dbReference type="SAM" id="SignalP"/>
    </source>
</evidence>